<accession>A6DQP9</accession>
<gene>
    <name evidence="1" type="ORF">LNTAR_19167</name>
</gene>
<evidence type="ECO:0000313" key="2">
    <source>
        <dbReference type="Proteomes" id="UP000004947"/>
    </source>
</evidence>
<sequence>MFHAKQVPAHSGCSTNQNNKIMKHIIITLFFIFSHIASSNETLIDARDITLYQTYIKVIDKETKQPIKISVIRHQLKISNYLKKDNSIDSEKSIMELTNEKFKITWIDLKNQKAKIMIQSEGYKSVQIPDNYIMKINGERILGGFYKPKIIEMEKLKK</sequence>
<evidence type="ECO:0000313" key="1">
    <source>
        <dbReference type="EMBL" id="EDM25949.1"/>
    </source>
</evidence>
<keyword evidence="2" id="KW-1185">Reference proteome</keyword>
<reference evidence="1 2" key="1">
    <citation type="journal article" date="2010" name="J. Bacteriol.">
        <title>Genome sequence of Lentisphaera araneosa HTCC2155T, the type species of the order Lentisphaerales in the phylum Lentisphaerae.</title>
        <authorList>
            <person name="Thrash J.C."/>
            <person name="Cho J.C."/>
            <person name="Vergin K.L."/>
            <person name="Morris R.M."/>
            <person name="Giovannoni S.J."/>
        </authorList>
    </citation>
    <scope>NUCLEOTIDE SEQUENCE [LARGE SCALE GENOMIC DNA]</scope>
    <source>
        <strain evidence="1 2">HTCC2155</strain>
    </source>
</reference>
<name>A6DQP9_9BACT</name>
<comment type="caution">
    <text evidence="1">The sequence shown here is derived from an EMBL/GenBank/DDBJ whole genome shotgun (WGS) entry which is preliminary data.</text>
</comment>
<protein>
    <submittedName>
        <fullName evidence="1">Uncharacterized protein</fullName>
    </submittedName>
</protein>
<dbReference type="STRING" id="313628.LNTAR_19167"/>
<dbReference type="EMBL" id="ABCK01000021">
    <property type="protein sequence ID" value="EDM25949.1"/>
    <property type="molecule type" value="Genomic_DNA"/>
</dbReference>
<dbReference type="AlphaFoldDB" id="A6DQP9"/>
<proteinExistence type="predicted"/>
<organism evidence="1 2">
    <name type="scientific">Lentisphaera araneosa HTCC2155</name>
    <dbReference type="NCBI Taxonomy" id="313628"/>
    <lineage>
        <taxon>Bacteria</taxon>
        <taxon>Pseudomonadati</taxon>
        <taxon>Lentisphaerota</taxon>
        <taxon>Lentisphaeria</taxon>
        <taxon>Lentisphaerales</taxon>
        <taxon>Lentisphaeraceae</taxon>
        <taxon>Lentisphaera</taxon>
    </lineage>
</organism>
<dbReference type="RefSeq" id="WP_007280175.1">
    <property type="nucleotide sequence ID" value="NZ_ABCK01000021.1"/>
</dbReference>
<dbReference type="Proteomes" id="UP000004947">
    <property type="component" value="Unassembled WGS sequence"/>
</dbReference>